<dbReference type="SUPFAM" id="SSF53720">
    <property type="entry name" value="ALDH-like"/>
    <property type="match status" value="1"/>
</dbReference>
<accession>A0A0D8Y492</accession>
<dbReference type="Gene3D" id="3.90.1720.10">
    <property type="entry name" value="endopeptidase domain like (from Nostoc punctiforme)"/>
    <property type="match status" value="1"/>
</dbReference>
<organism evidence="4 5">
    <name type="scientific">Dictyocaulus viviparus</name>
    <name type="common">Bovine lungworm</name>
    <dbReference type="NCBI Taxonomy" id="29172"/>
    <lineage>
        <taxon>Eukaryota</taxon>
        <taxon>Metazoa</taxon>
        <taxon>Ecdysozoa</taxon>
        <taxon>Nematoda</taxon>
        <taxon>Chromadorea</taxon>
        <taxon>Rhabditida</taxon>
        <taxon>Rhabditina</taxon>
        <taxon>Rhabditomorpha</taxon>
        <taxon>Strongyloidea</taxon>
        <taxon>Metastrongylidae</taxon>
        <taxon>Dictyocaulus</taxon>
    </lineage>
</organism>
<dbReference type="GO" id="GO:0016491">
    <property type="term" value="F:oxidoreductase activity"/>
    <property type="evidence" value="ECO:0007669"/>
    <property type="project" value="UniProtKB-KW"/>
</dbReference>
<dbReference type="Gene3D" id="3.40.605.10">
    <property type="entry name" value="Aldehyde Dehydrogenase, Chain A, domain 1"/>
    <property type="match status" value="1"/>
</dbReference>
<dbReference type="OrthoDB" id="310895at2759"/>
<dbReference type="InterPro" id="IPR016161">
    <property type="entry name" value="Ald_DH/histidinol_DH"/>
</dbReference>
<dbReference type="STRING" id="29172.A0A0D8Y492"/>
<gene>
    <name evidence="4" type="ORF">DICVIV_02870</name>
</gene>
<evidence type="ECO:0000313" key="4">
    <source>
        <dbReference type="EMBL" id="KJH51012.1"/>
    </source>
</evidence>
<proteinExistence type="inferred from homology"/>
<dbReference type="InterPro" id="IPR016162">
    <property type="entry name" value="Ald_DH_N"/>
</dbReference>
<feature type="domain" description="Aldehyde dehydrogenase" evidence="3">
    <location>
        <begin position="142"/>
        <end position="327"/>
    </location>
</feature>
<dbReference type="SUPFAM" id="SSF54001">
    <property type="entry name" value="Cysteine proteinases"/>
    <property type="match status" value="1"/>
</dbReference>
<keyword evidence="2" id="KW-0560">Oxidoreductase</keyword>
<evidence type="ECO:0000256" key="2">
    <source>
        <dbReference type="ARBA" id="ARBA00023002"/>
    </source>
</evidence>
<protein>
    <submittedName>
        <fullName evidence="4">Betaine-aldehyde dehydrogenase domain protein</fullName>
    </submittedName>
</protein>
<evidence type="ECO:0000256" key="1">
    <source>
        <dbReference type="ARBA" id="ARBA00009986"/>
    </source>
</evidence>
<sequence length="334" mass="37386">MEIMSINCPATIKIQAAAFAESKIGLPYNDIFSPNCINSGGEASYYCSQLITEAYKGKFEFPEHKLNFRTKGGKFIEFWQQYYEERRCKIPQGEEGSHPSSIRRASELEMRLSRSFLQGMLRIGDVTDALHFINGAQVNFTSGKKFEVIEPRSGCKLVDCHSATTKEVAYAVEVAHKSQSKWYKMGWLERGNVLKNVSQILTNHCEEISRWESLDSGKPLYEARLDLQSCIDTFNYFAGLGQALMGDHIPLQQDLFAYTKREPFGVVGCIGAWNYPLQTCTWKVAPALACGNSVVYKPSPLTPVSAIILAKVLQFAGLPDGVFNVVQVKFFAVL</sequence>
<reference evidence="4 5" key="1">
    <citation type="submission" date="2013-11" db="EMBL/GenBank/DDBJ databases">
        <title>Draft genome of the bovine lungworm Dictyocaulus viviparus.</title>
        <authorList>
            <person name="Mitreva M."/>
        </authorList>
    </citation>
    <scope>NUCLEOTIDE SEQUENCE [LARGE SCALE GENOMIC DNA]</scope>
    <source>
        <strain evidence="4 5">HannoverDv2000</strain>
    </source>
</reference>
<dbReference type="InterPro" id="IPR038765">
    <property type="entry name" value="Papain-like_cys_pep_sf"/>
</dbReference>
<comment type="similarity">
    <text evidence="1">Belongs to the aldehyde dehydrogenase family.</text>
</comment>
<dbReference type="Proteomes" id="UP000053766">
    <property type="component" value="Unassembled WGS sequence"/>
</dbReference>
<dbReference type="EMBL" id="KN716193">
    <property type="protein sequence ID" value="KJH51012.1"/>
    <property type="molecule type" value="Genomic_DNA"/>
</dbReference>
<reference evidence="5" key="2">
    <citation type="journal article" date="2016" name="Sci. Rep.">
        <title>Dictyocaulus viviparus genome, variome and transcriptome elucidate lungworm biology and support future intervention.</title>
        <authorList>
            <person name="McNulty S.N."/>
            <person name="Strube C."/>
            <person name="Rosa B.A."/>
            <person name="Martin J.C."/>
            <person name="Tyagi R."/>
            <person name="Choi Y.J."/>
            <person name="Wang Q."/>
            <person name="Hallsworth Pepin K."/>
            <person name="Zhang X."/>
            <person name="Ozersky P."/>
            <person name="Wilson R.K."/>
            <person name="Sternberg P.W."/>
            <person name="Gasser R.B."/>
            <person name="Mitreva M."/>
        </authorList>
    </citation>
    <scope>NUCLEOTIDE SEQUENCE [LARGE SCALE GENOMIC DNA]</scope>
    <source>
        <strain evidence="5">HannoverDv2000</strain>
    </source>
</reference>
<keyword evidence="5" id="KW-1185">Reference proteome</keyword>
<dbReference type="AlphaFoldDB" id="A0A0D8Y492"/>
<evidence type="ECO:0000259" key="3">
    <source>
        <dbReference type="Pfam" id="PF00171"/>
    </source>
</evidence>
<evidence type="ECO:0000313" key="5">
    <source>
        <dbReference type="Proteomes" id="UP000053766"/>
    </source>
</evidence>
<dbReference type="InterPro" id="IPR015590">
    <property type="entry name" value="Aldehyde_DH_dom"/>
</dbReference>
<dbReference type="PANTHER" id="PTHR11699">
    <property type="entry name" value="ALDEHYDE DEHYDROGENASE-RELATED"/>
    <property type="match status" value="1"/>
</dbReference>
<dbReference type="Pfam" id="PF00171">
    <property type="entry name" value="Aldedh"/>
    <property type="match status" value="1"/>
</dbReference>
<name>A0A0D8Y492_DICVI</name>
<dbReference type="FunFam" id="3.40.605.10:FF:000007">
    <property type="entry name" value="NAD/NADP-dependent betaine aldehyde dehydrogenase"/>
    <property type="match status" value="1"/>
</dbReference>